<name>A0A495E8Q5_9FLAO</name>
<organism evidence="1 2">
    <name type="scientific">Maribacter vaceletii</name>
    <dbReference type="NCBI Taxonomy" id="1206816"/>
    <lineage>
        <taxon>Bacteria</taxon>
        <taxon>Pseudomonadati</taxon>
        <taxon>Bacteroidota</taxon>
        <taxon>Flavobacteriia</taxon>
        <taxon>Flavobacteriales</taxon>
        <taxon>Flavobacteriaceae</taxon>
        <taxon>Maribacter</taxon>
    </lineage>
</organism>
<evidence type="ECO:0000313" key="1">
    <source>
        <dbReference type="EMBL" id="RKR13315.1"/>
    </source>
</evidence>
<accession>A0A495E8Q5</accession>
<evidence type="ECO:0000313" key="2">
    <source>
        <dbReference type="Proteomes" id="UP000269412"/>
    </source>
</evidence>
<reference evidence="1 2" key="1">
    <citation type="submission" date="2018-10" db="EMBL/GenBank/DDBJ databases">
        <title>Genomic Encyclopedia of Archaeal and Bacterial Type Strains, Phase II (KMG-II): from individual species to whole genera.</title>
        <authorList>
            <person name="Goeker M."/>
        </authorList>
    </citation>
    <scope>NUCLEOTIDE SEQUENCE [LARGE SCALE GENOMIC DNA]</scope>
    <source>
        <strain evidence="1 2">DSM 25230</strain>
    </source>
</reference>
<protein>
    <submittedName>
        <fullName evidence="1">Uncharacterized protein</fullName>
    </submittedName>
</protein>
<gene>
    <name evidence="1" type="ORF">CLV91_2032</name>
</gene>
<keyword evidence="2" id="KW-1185">Reference proteome</keyword>
<dbReference type="RefSeq" id="WP_170146734.1">
    <property type="nucleotide sequence ID" value="NZ_RBIQ01000008.1"/>
</dbReference>
<dbReference type="AlphaFoldDB" id="A0A495E8Q5"/>
<sequence length="47" mass="5449">MEKIYTKAQKECELIKAQPETIQFLLNYSKSLKVTEAKGIKFESNLN</sequence>
<proteinExistence type="predicted"/>
<comment type="caution">
    <text evidence="1">The sequence shown here is derived from an EMBL/GenBank/DDBJ whole genome shotgun (WGS) entry which is preliminary data.</text>
</comment>
<dbReference type="Proteomes" id="UP000269412">
    <property type="component" value="Unassembled WGS sequence"/>
</dbReference>
<dbReference type="EMBL" id="RBIQ01000008">
    <property type="protein sequence ID" value="RKR13315.1"/>
    <property type="molecule type" value="Genomic_DNA"/>
</dbReference>